<feature type="compositionally biased region" description="Low complexity" evidence="1">
    <location>
        <begin position="38"/>
        <end position="51"/>
    </location>
</feature>
<keyword evidence="3" id="KW-1185">Reference proteome</keyword>
<evidence type="ECO:0000256" key="1">
    <source>
        <dbReference type="SAM" id="MobiDB-lite"/>
    </source>
</evidence>
<accession>A0A2P6TX29</accession>
<dbReference type="EMBL" id="LHPG02000005">
    <property type="protein sequence ID" value="PRW58619.1"/>
    <property type="molecule type" value="Genomic_DNA"/>
</dbReference>
<sequence>MQTGSGGLGTGGAGSRKQHAMAGRLAAFSRFQAEYTQSSMSAGSSAAAVSSKQRTLRR</sequence>
<evidence type="ECO:0000313" key="2">
    <source>
        <dbReference type="EMBL" id="PRW58619.1"/>
    </source>
</evidence>
<gene>
    <name evidence="2" type="ORF">C2E21_3292</name>
</gene>
<reference evidence="2 3" key="1">
    <citation type="journal article" date="2018" name="Plant J.">
        <title>Genome sequences of Chlorella sorokiniana UTEX 1602 and Micractinium conductrix SAG 241.80: implications to maltose excretion by a green alga.</title>
        <authorList>
            <person name="Arriola M.B."/>
            <person name="Velmurugan N."/>
            <person name="Zhang Y."/>
            <person name="Plunkett M.H."/>
            <person name="Hondzo H."/>
            <person name="Barney B.M."/>
        </authorList>
    </citation>
    <scope>NUCLEOTIDE SEQUENCE [LARGE SCALE GENOMIC DNA]</scope>
    <source>
        <strain evidence="3">UTEX 1602</strain>
    </source>
</reference>
<feature type="region of interest" description="Disordered" evidence="1">
    <location>
        <begin position="1"/>
        <end position="21"/>
    </location>
</feature>
<protein>
    <submittedName>
        <fullName evidence="2">Uncharacterized protein</fullName>
    </submittedName>
</protein>
<proteinExistence type="predicted"/>
<organism evidence="2 3">
    <name type="scientific">Chlorella sorokiniana</name>
    <name type="common">Freshwater green alga</name>
    <dbReference type="NCBI Taxonomy" id="3076"/>
    <lineage>
        <taxon>Eukaryota</taxon>
        <taxon>Viridiplantae</taxon>
        <taxon>Chlorophyta</taxon>
        <taxon>core chlorophytes</taxon>
        <taxon>Trebouxiophyceae</taxon>
        <taxon>Chlorellales</taxon>
        <taxon>Chlorellaceae</taxon>
        <taxon>Chlorella clade</taxon>
        <taxon>Chlorella</taxon>
    </lineage>
</organism>
<evidence type="ECO:0000313" key="3">
    <source>
        <dbReference type="Proteomes" id="UP000239899"/>
    </source>
</evidence>
<dbReference type="AlphaFoldDB" id="A0A2P6TX29"/>
<comment type="caution">
    <text evidence="2">The sequence shown here is derived from an EMBL/GenBank/DDBJ whole genome shotgun (WGS) entry which is preliminary data.</text>
</comment>
<dbReference type="Proteomes" id="UP000239899">
    <property type="component" value="Unassembled WGS sequence"/>
</dbReference>
<name>A0A2P6TX29_CHLSO</name>
<feature type="compositionally biased region" description="Gly residues" evidence="1">
    <location>
        <begin position="1"/>
        <end position="14"/>
    </location>
</feature>
<feature type="region of interest" description="Disordered" evidence="1">
    <location>
        <begin position="37"/>
        <end position="58"/>
    </location>
</feature>